<comment type="caution">
    <text evidence="4">The sequence shown here is derived from an EMBL/GenBank/DDBJ whole genome shotgun (WGS) entry which is preliminary data.</text>
</comment>
<evidence type="ECO:0000313" key="4">
    <source>
        <dbReference type="EMBL" id="OAI23025.1"/>
    </source>
</evidence>
<dbReference type="InterPro" id="IPR039536">
    <property type="entry name" value="TetR_C_Proteobacteria"/>
</dbReference>
<proteinExistence type="predicted"/>
<evidence type="ECO:0000256" key="1">
    <source>
        <dbReference type="ARBA" id="ARBA00023125"/>
    </source>
</evidence>
<dbReference type="GO" id="GO:0003700">
    <property type="term" value="F:DNA-binding transcription factor activity"/>
    <property type="evidence" value="ECO:0007669"/>
    <property type="project" value="TreeGrafter"/>
</dbReference>
<dbReference type="PRINTS" id="PR00455">
    <property type="entry name" value="HTHTETR"/>
</dbReference>
<dbReference type="EMBL" id="LUUL01000110">
    <property type="protein sequence ID" value="OAI23025.1"/>
    <property type="molecule type" value="Genomic_DNA"/>
</dbReference>
<dbReference type="PROSITE" id="PS50977">
    <property type="entry name" value="HTH_TETR_2"/>
    <property type="match status" value="1"/>
</dbReference>
<dbReference type="Pfam" id="PF00440">
    <property type="entry name" value="TetR_N"/>
    <property type="match status" value="1"/>
</dbReference>
<dbReference type="PANTHER" id="PTHR30055:SF146">
    <property type="entry name" value="HTH-TYPE TRANSCRIPTIONAL DUAL REGULATOR CECR"/>
    <property type="match status" value="1"/>
</dbReference>
<evidence type="ECO:0000256" key="2">
    <source>
        <dbReference type="PROSITE-ProRule" id="PRU00335"/>
    </source>
</evidence>
<evidence type="ECO:0000313" key="5">
    <source>
        <dbReference type="Proteomes" id="UP000077734"/>
    </source>
</evidence>
<dbReference type="AlphaFoldDB" id="A0AA91D9Z4"/>
<dbReference type="InterPro" id="IPR009057">
    <property type="entry name" value="Homeodomain-like_sf"/>
</dbReference>
<feature type="DNA-binding region" description="H-T-H motif" evidence="2">
    <location>
        <begin position="43"/>
        <end position="62"/>
    </location>
</feature>
<reference evidence="4 5" key="1">
    <citation type="submission" date="2016-03" db="EMBL/GenBank/DDBJ databases">
        <authorList>
            <person name="Heylen K."/>
            <person name="De Vos P."/>
            <person name="Vekeman B."/>
        </authorList>
    </citation>
    <scope>NUCLEOTIDE SEQUENCE [LARGE SCALE GENOMIC DNA]</scope>
    <source>
        <strain evidence="4 5">R-49807</strain>
    </source>
</reference>
<dbReference type="SUPFAM" id="SSF46689">
    <property type="entry name" value="Homeodomain-like"/>
    <property type="match status" value="1"/>
</dbReference>
<feature type="domain" description="HTH tetR-type" evidence="3">
    <location>
        <begin position="20"/>
        <end position="80"/>
    </location>
</feature>
<dbReference type="InterPro" id="IPR001647">
    <property type="entry name" value="HTH_TetR"/>
</dbReference>
<dbReference type="RefSeq" id="WP_064029233.1">
    <property type="nucleotide sequence ID" value="NZ_LUUL01000110.1"/>
</dbReference>
<dbReference type="Pfam" id="PF14246">
    <property type="entry name" value="TetR_C_7"/>
    <property type="match status" value="1"/>
</dbReference>
<dbReference type="GO" id="GO:0000976">
    <property type="term" value="F:transcription cis-regulatory region binding"/>
    <property type="evidence" value="ECO:0007669"/>
    <property type="project" value="TreeGrafter"/>
</dbReference>
<keyword evidence="5" id="KW-1185">Reference proteome</keyword>
<protein>
    <recommendedName>
        <fullName evidence="3">HTH tetR-type domain-containing protein</fullName>
    </recommendedName>
</protein>
<organism evidence="4 5">
    <name type="scientific">Methylomonas koyamae</name>
    <dbReference type="NCBI Taxonomy" id="702114"/>
    <lineage>
        <taxon>Bacteria</taxon>
        <taxon>Pseudomonadati</taxon>
        <taxon>Pseudomonadota</taxon>
        <taxon>Gammaproteobacteria</taxon>
        <taxon>Methylococcales</taxon>
        <taxon>Methylococcaceae</taxon>
        <taxon>Methylomonas</taxon>
    </lineage>
</organism>
<dbReference type="InterPro" id="IPR050109">
    <property type="entry name" value="HTH-type_TetR-like_transc_reg"/>
</dbReference>
<dbReference type="Gene3D" id="1.10.10.60">
    <property type="entry name" value="Homeodomain-like"/>
    <property type="match status" value="1"/>
</dbReference>
<dbReference type="Proteomes" id="UP000077734">
    <property type="component" value="Unassembled WGS sequence"/>
</dbReference>
<evidence type="ECO:0000259" key="3">
    <source>
        <dbReference type="PROSITE" id="PS50977"/>
    </source>
</evidence>
<dbReference type="PANTHER" id="PTHR30055">
    <property type="entry name" value="HTH-TYPE TRANSCRIPTIONAL REGULATOR RUTR"/>
    <property type="match status" value="1"/>
</dbReference>
<sequence>MLSSKPQKPRTGRPKAGTETERIDYLLDQALRMFIHDGFSKTSIAKISAETGVSTKTIYERYKNKAELLLASIGRMVDTDVSELSAIANLPAMTLAEGLGAMGEMLLARVMHPDMVAFYRMGVAESMHLPEINERMGNALPMRIQNVITDYLRQHAEQTALSEQSINQAAALFLEMLFAEPRNKALFGHLPTDWSAKAHVDFVVELFLNGFTGAKL</sequence>
<name>A0AA91D9Z4_9GAMM</name>
<keyword evidence="1 2" id="KW-0238">DNA-binding</keyword>
<accession>A0AA91D9Z4</accession>
<dbReference type="Gene3D" id="1.10.357.10">
    <property type="entry name" value="Tetracycline Repressor, domain 2"/>
    <property type="match status" value="1"/>
</dbReference>
<gene>
    <name evidence="4" type="ORF">A1356_18395</name>
</gene>